<evidence type="ECO:0000313" key="1">
    <source>
        <dbReference type="EMBL" id="QQP92779.1"/>
    </source>
</evidence>
<dbReference type="Proteomes" id="UP000595197">
    <property type="component" value="Plasmid pTT6-1"/>
</dbReference>
<protein>
    <submittedName>
        <fullName evidence="1">Uncharacterized protein</fullName>
    </submittedName>
</protein>
<geneLocation type="plasmid" evidence="1 2">
    <name>pTT6-1</name>
</geneLocation>
<dbReference type="RefSeq" id="WP_201081952.1">
    <property type="nucleotide sequence ID" value="NZ_CP067421.1"/>
</dbReference>
<keyword evidence="2" id="KW-1185">Reference proteome</keyword>
<gene>
    <name evidence="1" type="ORF">IGS68_30480</name>
</gene>
<sequence length="53" mass="6178">MGPERSLGWISRYRRLSIIFERTEGHLVAFIEIAFIPILSRRLIRLVPQEIGA</sequence>
<organism evidence="1 2">
    <name type="scientific">Skermanella cutis</name>
    <dbReference type="NCBI Taxonomy" id="2775420"/>
    <lineage>
        <taxon>Bacteria</taxon>
        <taxon>Pseudomonadati</taxon>
        <taxon>Pseudomonadota</taxon>
        <taxon>Alphaproteobacteria</taxon>
        <taxon>Rhodospirillales</taxon>
        <taxon>Azospirillaceae</taxon>
        <taxon>Skermanella</taxon>
    </lineage>
</organism>
<reference evidence="1" key="1">
    <citation type="submission" date="2021-02" db="EMBL/GenBank/DDBJ databases">
        <title>Skermanella TT6 skin isolate.</title>
        <authorList>
            <person name="Lee K."/>
            <person name="Ganzorig M."/>
        </authorList>
    </citation>
    <scope>NUCLEOTIDE SEQUENCE</scope>
    <source>
        <strain evidence="1">TT6</strain>
    </source>
</reference>
<name>A0ABX7BF56_9PROT</name>
<accession>A0ABX7BF56</accession>
<evidence type="ECO:0000313" key="2">
    <source>
        <dbReference type="Proteomes" id="UP000595197"/>
    </source>
</evidence>
<proteinExistence type="predicted"/>
<dbReference type="EMBL" id="CP067421">
    <property type="protein sequence ID" value="QQP92779.1"/>
    <property type="molecule type" value="Genomic_DNA"/>
</dbReference>
<keyword evidence="1" id="KW-0614">Plasmid</keyword>